<keyword evidence="2" id="KW-0472">Membrane</keyword>
<proteinExistence type="predicted"/>
<dbReference type="EMBL" id="JACBZT010000001">
    <property type="protein sequence ID" value="NYJ08739.1"/>
    <property type="molecule type" value="Genomic_DNA"/>
</dbReference>
<keyword evidence="2" id="KW-0812">Transmembrane</keyword>
<organism evidence="4 5">
    <name type="scientific">Petropleomorpha daqingensis</name>
    <dbReference type="NCBI Taxonomy" id="2026353"/>
    <lineage>
        <taxon>Bacteria</taxon>
        <taxon>Bacillati</taxon>
        <taxon>Actinomycetota</taxon>
        <taxon>Actinomycetes</taxon>
        <taxon>Geodermatophilales</taxon>
        <taxon>Geodermatophilaceae</taxon>
        <taxon>Petropleomorpha</taxon>
    </lineage>
</organism>
<gene>
    <name evidence="4" type="ORF">GGQ55_005017</name>
</gene>
<dbReference type="Proteomes" id="UP000541969">
    <property type="component" value="Unassembled WGS sequence"/>
</dbReference>
<reference evidence="4 5" key="1">
    <citation type="submission" date="2020-07" db="EMBL/GenBank/DDBJ databases">
        <title>Sequencing the genomes of 1000 actinobacteria strains.</title>
        <authorList>
            <person name="Klenk H.-P."/>
        </authorList>
    </citation>
    <scope>NUCLEOTIDE SEQUENCE [LARGE SCALE GENOMIC DNA]</scope>
    <source>
        <strain evidence="4 5">DSM 104001</strain>
    </source>
</reference>
<dbReference type="Pfam" id="PF08044">
    <property type="entry name" value="DUF1707"/>
    <property type="match status" value="1"/>
</dbReference>
<keyword evidence="2" id="KW-1133">Transmembrane helix</keyword>
<feature type="compositionally biased region" description="Basic and acidic residues" evidence="1">
    <location>
        <begin position="14"/>
        <end position="23"/>
    </location>
</feature>
<feature type="region of interest" description="Disordered" evidence="1">
    <location>
        <begin position="1"/>
        <end position="23"/>
    </location>
</feature>
<dbReference type="RefSeq" id="WP_179721558.1">
    <property type="nucleotide sequence ID" value="NZ_JACBZT010000001.1"/>
</dbReference>
<feature type="domain" description="DUF1707" evidence="3">
    <location>
        <begin position="18"/>
        <end position="70"/>
    </location>
</feature>
<evidence type="ECO:0000313" key="5">
    <source>
        <dbReference type="Proteomes" id="UP000541969"/>
    </source>
</evidence>
<evidence type="ECO:0000259" key="3">
    <source>
        <dbReference type="Pfam" id="PF08044"/>
    </source>
</evidence>
<accession>A0A853CPM9</accession>
<comment type="caution">
    <text evidence="4">The sequence shown here is derived from an EMBL/GenBank/DDBJ whole genome shotgun (WGS) entry which is preliminary data.</text>
</comment>
<protein>
    <recommendedName>
        <fullName evidence="3">DUF1707 domain-containing protein</fullName>
    </recommendedName>
</protein>
<dbReference type="InterPro" id="IPR012551">
    <property type="entry name" value="DUF1707_SHOCT-like"/>
</dbReference>
<evidence type="ECO:0000256" key="1">
    <source>
        <dbReference type="SAM" id="MobiDB-lite"/>
    </source>
</evidence>
<keyword evidence="5" id="KW-1185">Reference proteome</keyword>
<feature type="transmembrane region" description="Helical" evidence="2">
    <location>
        <begin position="110"/>
        <end position="132"/>
    </location>
</feature>
<sequence length="149" mass="15849">MTAPTEPEAPPADAPRRLRASDAQREAVVHQLHGAVGLGLLTVEEGHERTATAYAARYVDELHPLTHDLPDPAPEAPGWRAVASSASLQARTSLLGAPSWSAARRRRRRVVLVVGVLVALLLVAAVVAAAIAGSGDYGYGPGYYHHWHD</sequence>
<name>A0A853CPM9_9ACTN</name>
<dbReference type="AlphaFoldDB" id="A0A853CPM9"/>
<evidence type="ECO:0000313" key="4">
    <source>
        <dbReference type="EMBL" id="NYJ08739.1"/>
    </source>
</evidence>
<evidence type="ECO:0000256" key="2">
    <source>
        <dbReference type="SAM" id="Phobius"/>
    </source>
</evidence>